<feature type="transmembrane region" description="Helical" evidence="8">
    <location>
        <begin position="581"/>
        <end position="605"/>
    </location>
</feature>
<proteinExistence type="inferred from homology"/>
<sequence>MSKQRIVVVGAGFAGLSATRLLSSKLKQNAEITLIDKHSYHTMMTQLHEVAAGRVEEEAGQYDLQKLLGRRKNVQLVTDTVTNVDKENKVVVTENGRYEYDFVLLALGGEPNDFGVPGVAEHGFTLWSMEDALRIRRHLEVIIEKAVIEHDEEKRRAMLTFAVAGSGFTGIEMLGELIDWKEIMAKKYHIDPSEITLAVVEMMPTILNTLPRPDADKALRFLHKKGVKVLTNHAITEVAENHIKVKDGADIPTYTLIWTTGVQGNTQAKAYGLKETERGNRLVANEYMEAVGFEGKGVYVAGDISGVLDEQGRPQPQIVEAAEQTGHTAASNIIAEINGGEKHKFVGKYQGTLVSIGSKWGVAYLMNFLHLSGFWAMLMKHLVYMLYCFQIRSGYYLFQYLKNEFFHTTNMRNMGYGHLSRMGNVLWSVPLRIFYGLTWLVEASHKIVGEGDFLKPYTWFGKGSWFTNDVHFTFPWLQENVTTGASEAASDAVSAASGAAASGAGEAAKSVFGLSYSYGNEPMAVFDSVPKFLEPVMKFMIPNKETALLMQKVMSFVEVAIALALILGLFTFIASGATAGLTVMFCLSGMFYWTNIWFVFVAIALMNGSGRAFGLDRYVQPWIQKHLSKWWYGVSRPLYKKN</sequence>
<comment type="catalytic activity">
    <reaction evidence="7">
        <text>a quinone + NADH + H(+) = a quinol + NAD(+)</text>
        <dbReference type="Rhea" id="RHEA:46160"/>
        <dbReference type="ChEBI" id="CHEBI:15378"/>
        <dbReference type="ChEBI" id="CHEBI:24646"/>
        <dbReference type="ChEBI" id="CHEBI:57540"/>
        <dbReference type="ChEBI" id="CHEBI:57945"/>
        <dbReference type="ChEBI" id="CHEBI:132124"/>
        <dbReference type="EC" id="1.6.5.9"/>
    </reaction>
</comment>
<keyword evidence="3" id="KW-0285">Flavoprotein</keyword>
<dbReference type="RefSeq" id="WP_078807207.1">
    <property type="nucleotide sequence ID" value="NZ_FUXI01000012.1"/>
</dbReference>
<comment type="similarity">
    <text evidence="1">Belongs to the NADH dehydrogenase family.</text>
</comment>
<keyword evidence="6" id="KW-0520">NAD</keyword>
<dbReference type="PRINTS" id="PR00368">
    <property type="entry name" value="FADPNR"/>
</dbReference>
<name>A0A1T4N0X7_9ENTE</name>
<keyword evidence="8" id="KW-1133">Transmembrane helix</keyword>
<evidence type="ECO:0000256" key="5">
    <source>
        <dbReference type="ARBA" id="ARBA00023002"/>
    </source>
</evidence>
<dbReference type="EC" id="1.6.5.9" evidence="2"/>
<feature type="domain" description="FAD/NAD(P)-binding" evidence="9">
    <location>
        <begin position="5"/>
        <end position="326"/>
    </location>
</feature>
<keyword evidence="4" id="KW-0274">FAD</keyword>
<evidence type="ECO:0000256" key="3">
    <source>
        <dbReference type="ARBA" id="ARBA00022630"/>
    </source>
</evidence>
<dbReference type="InterPro" id="IPR045024">
    <property type="entry name" value="NDH-2"/>
</dbReference>
<dbReference type="AlphaFoldDB" id="A0A1T4N0X7"/>
<dbReference type="InterPro" id="IPR023753">
    <property type="entry name" value="FAD/NAD-binding_dom"/>
</dbReference>
<keyword evidence="8" id="KW-0812">Transmembrane</keyword>
<evidence type="ECO:0000256" key="2">
    <source>
        <dbReference type="ARBA" id="ARBA00012637"/>
    </source>
</evidence>
<dbReference type="InterPro" id="IPR036188">
    <property type="entry name" value="FAD/NAD-bd_sf"/>
</dbReference>
<accession>A0A1T4N0X7</accession>
<organism evidence="10 11">
    <name type="scientific">Pilibacter termitis</name>
    <dbReference type="NCBI Taxonomy" id="263852"/>
    <lineage>
        <taxon>Bacteria</taxon>
        <taxon>Bacillati</taxon>
        <taxon>Bacillota</taxon>
        <taxon>Bacilli</taxon>
        <taxon>Lactobacillales</taxon>
        <taxon>Enterococcaceae</taxon>
        <taxon>Pilibacter</taxon>
    </lineage>
</organism>
<dbReference type="PANTHER" id="PTHR43706:SF47">
    <property type="entry name" value="EXTERNAL NADH-UBIQUINONE OXIDOREDUCTASE 1, MITOCHONDRIAL-RELATED"/>
    <property type="match status" value="1"/>
</dbReference>
<protein>
    <recommendedName>
        <fullName evidence="2">NADH:ubiquinone reductase (non-electrogenic)</fullName>
        <ecNumber evidence="2">1.6.5.9</ecNumber>
    </recommendedName>
</protein>
<keyword evidence="5" id="KW-0560">Oxidoreductase</keyword>
<keyword evidence="8" id="KW-0472">Membrane</keyword>
<evidence type="ECO:0000259" key="9">
    <source>
        <dbReference type="Pfam" id="PF07992"/>
    </source>
</evidence>
<evidence type="ECO:0000256" key="7">
    <source>
        <dbReference type="ARBA" id="ARBA00047599"/>
    </source>
</evidence>
<dbReference type="GO" id="GO:0050136">
    <property type="term" value="F:NADH dehydrogenase (quinone) (non-electrogenic) activity"/>
    <property type="evidence" value="ECO:0007669"/>
    <property type="project" value="UniProtKB-EC"/>
</dbReference>
<dbReference type="Gene3D" id="3.50.50.100">
    <property type="match status" value="1"/>
</dbReference>
<dbReference type="EMBL" id="FUXI01000012">
    <property type="protein sequence ID" value="SJZ72687.1"/>
    <property type="molecule type" value="Genomic_DNA"/>
</dbReference>
<dbReference type="Pfam" id="PF07992">
    <property type="entry name" value="Pyr_redox_2"/>
    <property type="match status" value="1"/>
</dbReference>
<evidence type="ECO:0000313" key="10">
    <source>
        <dbReference type="EMBL" id="SJZ72687.1"/>
    </source>
</evidence>
<evidence type="ECO:0000256" key="4">
    <source>
        <dbReference type="ARBA" id="ARBA00022827"/>
    </source>
</evidence>
<evidence type="ECO:0000313" key="11">
    <source>
        <dbReference type="Proteomes" id="UP000190328"/>
    </source>
</evidence>
<evidence type="ECO:0000256" key="6">
    <source>
        <dbReference type="ARBA" id="ARBA00023027"/>
    </source>
</evidence>
<dbReference type="Proteomes" id="UP000190328">
    <property type="component" value="Unassembled WGS sequence"/>
</dbReference>
<dbReference type="SUPFAM" id="SSF51905">
    <property type="entry name" value="FAD/NAD(P)-binding domain"/>
    <property type="match status" value="2"/>
</dbReference>
<evidence type="ECO:0000256" key="8">
    <source>
        <dbReference type="SAM" id="Phobius"/>
    </source>
</evidence>
<gene>
    <name evidence="10" type="ORF">SAMN02745116_01274</name>
</gene>
<dbReference type="OrthoDB" id="9781621at2"/>
<reference evidence="10 11" key="1">
    <citation type="submission" date="2017-02" db="EMBL/GenBank/DDBJ databases">
        <authorList>
            <person name="Peterson S.W."/>
        </authorList>
    </citation>
    <scope>NUCLEOTIDE SEQUENCE [LARGE SCALE GENOMIC DNA]</scope>
    <source>
        <strain evidence="10 11">ATCC BAA-1030</strain>
    </source>
</reference>
<dbReference type="PANTHER" id="PTHR43706">
    <property type="entry name" value="NADH DEHYDROGENASE"/>
    <property type="match status" value="1"/>
</dbReference>
<keyword evidence="11" id="KW-1185">Reference proteome</keyword>
<evidence type="ECO:0000256" key="1">
    <source>
        <dbReference type="ARBA" id="ARBA00005272"/>
    </source>
</evidence>
<dbReference type="STRING" id="263852.SAMN02745116_01274"/>
<feature type="transmembrane region" description="Helical" evidence="8">
    <location>
        <begin position="553"/>
        <end position="575"/>
    </location>
</feature>